<dbReference type="KEGG" id="fgi:OP10G_4815"/>
<dbReference type="GO" id="GO:0009317">
    <property type="term" value="C:acetyl-CoA carboxylase complex"/>
    <property type="evidence" value="ECO:0007669"/>
    <property type="project" value="InterPro"/>
</dbReference>
<dbReference type="InterPro" id="IPR000089">
    <property type="entry name" value="Biotin_lipoyl"/>
</dbReference>
<dbReference type="PROSITE" id="PS50968">
    <property type="entry name" value="BIOTINYL_LIPOYL"/>
    <property type="match status" value="1"/>
</dbReference>
<dbReference type="eggNOG" id="COG0511">
    <property type="taxonomic scope" value="Bacteria"/>
</dbReference>
<evidence type="ECO:0000313" key="8">
    <source>
        <dbReference type="Proteomes" id="UP000027982"/>
    </source>
</evidence>
<dbReference type="RefSeq" id="WP_025227955.1">
    <property type="nucleotide sequence ID" value="NZ_CP007139.1"/>
</dbReference>
<dbReference type="PANTHER" id="PTHR45266:SF3">
    <property type="entry name" value="OXALOACETATE DECARBOXYLASE ALPHA CHAIN"/>
    <property type="match status" value="1"/>
</dbReference>
<dbReference type="InterPro" id="IPR001249">
    <property type="entry name" value="AcCoA_biotinCC"/>
</dbReference>
<dbReference type="AlphaFoldDB" id="A0A068NXC8"/>
<dbReference type="SUPFAM" id="SSF51230">
    <property type="entry name" value="Single hybrid motif"/>
    <property type="match status" value="1"/>
</dbReference>
<dbReference type="Pfam" id="PF00364">
    <property type="entry name" value="Biotin_lipoyl"/>
    <property type="match status" value="1"/>
</dbReference>
<comment type="pathway">
    <text evidence="3">Lipid metabolism; fatty acid biosynthesis.</text>
</comment>
<feature type="coiled-coil region" evidence="4">
    <location>
        <begin position="4"/>
        <end position="31"/>
    </location>
</feature>
<feature type="domain" description="Lipoyl-binding" evidence="6">
    <location>
        <begin position="73"/>
        <end position="149"/>
    </location>
</feature>
<feature type="region of interest" description="Disordered" evidence="5">
    <location>
        <begin position="37"/>
        <end position="59"/>
    </location>
</feature>
<dbReference type="UniPathway" id="UPA00094"/>
<evidence type="ECO:0000259" key="6">
    <source>
        <dbReference type="PROSITE" id="PS50968"/>
    </source>
</evidence>
<sequence>MADYKETIGELAELMQEYRLTEARLKSADLTIAFRRRSASKPSTSSEESTESHEEYSFDTAAAAPAVPSAPKGIPVASPMTGIFYNSSSPGSPAFVKEGETVTAGQIIGLIEAMKVFNEIPCTASGTVLQIVAQSGQIVNPGDVIIYVG</sequence>
<evidence type="ECO:0000256" key="3">
    <source>
        <dbReference type="RuleBase" id="RU364072"/>
    </source>
</evidence>
<keyword evidence="3" id="KW-0444">Lipid biosynthesis</keyword>
<dbReference type="STRING" id="661478.OP10G_4815"/>
<reference evidence="7 8" key="1">
    <citation type="journal article" date="2014" name="PLoS ONE">
        <title>The first complete genome sequence of the class fimbriimonadia in the phylum armatimonadetes.</title>
        <authorList>
            <person name="Hu Z.Y."/>
            <person name="Wang Y.Z."/>
            <person name="Im W.T."/>
            <person name="Wang S.Y."/>
            <person name="Zhao G.P."/>
            <person name="Zheng H.J."/>
            <person name="Quan Z.X."/>
        </authorList>
    </citation>
    <scope>NUCLEOTIDE SEQUENCE [LARGE SCALE GENOMIC DNA]</scope>
    <source>
        <strain evidence="7">Gsoil 348</strain>
    </source>
</reference>
<evidence type="ECO:0000256" key="5">
    <source>
        <dbReference type="SAM" id="MobiDB-lite"/>
    </source>
</evidence>
<dbReference type="PRINTS" id="PR01071">
    <property type="entry name" value="ACOABIOTINCC"/>
</dbReference>
<dbReference type="CDD" id="cd06850">
    <property type="entry name" value="biotinyl_domain"/>
    <property type="match status" value="1"/>
</dbReference>
<dbReference type="OrthoDB" id="9811735at2"/>
<keyword evidence="4" id="KW-0175">Coiled coil</keyword>
<keyword evidence="3" id="KW-0276">Fatty acid metabolism</keyword>
<comment type="function">
    <text evidence="3">This protein is a component of the acetyl coenzyme A carboxylase complex; first, biotin carboxylase catalyzes the carboxylation of the carrier protein and then the transcarboxylase transfers the carboxyl group to form malonyl-CoA.</text>
</comment>
<gene>
    <name evidence="7" type="ORF">OP10G_4815</name>
</gene>
<protein>
    <recommendedName>
        <fullName evidence="1 3">Biotin carboxyl carrier protein of acetyl-CoA carboxylase</fullName>
    </recommendedName>
</protein>
<dbReference type="HOGENOM" id="CLU_016733_3_2_0"/>
<accession>A0A068NXC8</accession>
<organism evidence="7 8">
    <name type="scientific">Fimbriimonas ginsengisoli Gsoil 348</name>
    <dbReference type="NCBI Taxonomy" id="661478"/>
    <lineage>
        <taxon>Bacteria</taxon>
        <taxon>Bacillati</taxon>
        <taxon>Armatimonadota</taxon>
        <taxon>Fimbriimonadia</taxon>
        <taxon>Fimbriimonadales</taxon>
        <taxon>Fimbriimonadaceae</taxon>
        <taxon>Fimbriimonas</taxon>
    </lineage>
</organism>
<name>A0A068NXC8_FIMGI</name>
<proteinExistence type="predicted"/>
<dbReference type="EMBL" id="CP007139">
    <property type="protein sequence ID" value="AIE88183.1"/>
    <property type="molecule type" value="Genomic_DNA"/>
</dbReference>
<evidence type="ECO:0000313" key="7">
    <source>
        <dbReference type="EMBL" id="AIE88183.1"/>
    </source>
</evidence>
<keyword evidence="3" id="KW-0275">Fatty acid biosynthesis</keyword>
<dbReference type="GO" id="GO:0003989">
    <property type="term" value="F:acetyl-CoA carboxylase activity"/>
    <property type="evidence" value="ECO:0007669"/>
    <property type="project" value="InterPro"/>
</dbReference>
<evidence type="ECO:0000256" key="4">
    <source>
        <dbReference type="SAM" id="Coils"/>
    </source>
</evidence>
<dbReference type="InterPro" id="IPR011053">
    <property type="entry name" value="Single_hybrid_motif"/>
</dbReference>
<dbReference type="Proteomes" id="UP000027982">
    <property type="component" value="Chromosome"/>
</dbReference>
<evidence type="ECO:0000256" key="2">
    <source>
        <dbReference type="ARBA" id="ARBA00023267"/>
    </source>
</evidence>
<dbReference type="InterPro" id="IPR050709">
    <property type="entry name" value="Biotin_Carboxyl_Carrier/Decarb"/>
</dbReference>
<keyword evidence="3" id="KW-0443">Lipid metabolism</keyword>
<keyword evidence="8" id="KW-1185">Reference proteome</keyword>
<evidence type="ECO:0000256" key="1">
    <source>
        <dbReference type="ARBA" id="ARBA00017562"/>
    </source>
</evidence>
<keyword evidence="2 3" id="KW-0092">Biotin</keyword>
<dbReference type="PANTHER" id="PTHR45266">
    <property type="entry name" value="OXALOACETATE DECARBOXYLASE ALPHA CHAIN"/>
    <property type="match status" value="1"/>
</dbReference>
<dbReference type="Gene3D" id="2.40.50.100">
    <property type="match status" value="1"/>
</dbReference>
<dbReference type="GO" id="GO:0006633">
    <property type="term" value="P:fatty acid biosynthetic process"/>
    <property type="evidence" value="ECO:0007669"/>
    <property type="project" value="UniProtKB-UniPathway"/>
</dbReference>